<dbReference type="EMBL" id="CP001867">
    <property type="protein sequence ID" value="ADB76589.1"/>
    <property type="molecule type" value="Genomic_DNA"/>
</dbReference>
<dbReference type="HOGENOM" id="CLU_1010649_0_0_11"/>
<gene>
    <name evidence="2" type="ordered locus">Gobs_4024</name>
</gene>
<dbReference type="InterPro" id="IPR051916">
    <property type="entry name" value="GPI-anchor_lipid_remodeler"/>
</dbReference>
<dbReference type="STRING" id="526225.Gobs_4024"/>
<reference evidence="2 3" key="1">
    <citation type="journal article" date="2010" name="Stand. Genomic Sci.">
        <title>Complete genome sequence of Geodermatophilus obscurus type strain (G-20).</title>
        <authorList>
            <person name="Ivanova N."/>
            <person name="Sikorski J."/>
            <person name="Jando M."/>
            <person name="Munk C."/>
            <person name="Lapidus A."/>
            <person name="Glavina Del Rio T."/>
            <person name="Copeland A."/>
            <person name="Tice H."/>
            <person name="Cheng J.-F."/>
            <person name="Lucas S."/>
            <person name="Chen F."/>
            <person name="Nolan M."/>
            <person name="Bruce D."/>
            <person name="Goodwin L."/>
            <person name="Pitluck S."/>
            <person name="Mavromatis K."/>
            <person name="Mikhailova N."/>
            <person name="Pati A."/>
            <person name="Chen A."/>
            <person name="Palaniappan K."/>
            <person name="Land M."/>
            <person name="Hauser L."/>
            <person name="Chang Y.-J."/>
            <person name="Jeffries C.D."/>
            <person name="Meincke L."/>
            <person name="Brettin T."/>
            <person name="Detter J.C."/>
            <person name="Detter J.C."/>
            <person name="Rohde M."/>
            <person name="Goeker M."/>
            <person name="Bristow J."/>
            <person name="Eisen J.A."/>
            <person name="Markowitz V."/>
            <person name="Hugenholtz P."/>
            <person name="Kyrpides N.C."/>
            <person name="Klenk H.-P."/>
        </authorList>
    </citation>
    <scope>NUCLEOTIDE SEQUENCE [LARGE SCALE GENOMIC DNA]</scope>
    <source>
        <strain evidence="3">ATCC 25078 / DSM 43160 / JCM 3152 / KCC A-0152 / KCTC 9177 / NBRC 13315 / NRRL B-3577 / G-20</strain>
    </source>
</reference>
<evidence type="ECO:0000313" key="2">
    <source>
        <dbReference type="EMBL" id="ADB76589.1"/>
    </source>
</evidence>
<sequence>MADADGLRVLTWNLWWRFGAWQDRQTAIEAELAAARPDVCALQEVWIGPEGDQAELLAGRLGMHAVVAPSPAPGRWQRRLGDPAIGFANAVLSRWPITRSAVHELPAHPGEDGERTVLHAEIAAPGGTVDVFTTQLDSAPDRSATRCAQVEEVVRFVAARAGTAHPPVVTGDLNAEPDSDEIRRLCGHKTAPVVPGTVLVDAWRYAGPDEAGWTWDRRNPHVAATFEPSARIDYVLVGPPTAGGRGHVRGVRLVGDRPVDGVWPSDHCGVLAELGGAR</sequence>
<dbReference type="AlphaFoldDB" id="D2SE23"/>
<dbReference type="Proteomes" id="UP000001382">
    <property type="component" value="Chromosome"/>
</dbReference>
<evidence type="ECO:0000313" key="3">
    <source>
        <dbReference type="Proteomes" id="UP000001382"/>
    </source>
</evidence>
<dbReference type="OrthoDB" id="9787701at2"/>
<dbReference type="GO" id="GO:0006506">
    <property type="term" value="P:GPI anchor biosynthetic process"/>
    <property type="evidence" value="ECO:0007669"/>
    <property type="project" value="TreeGrafter"/>
</dbReference>
<dbReference type="SUPFAM" id="SSF56219">
    <property type="entry name" value="DNase I-like"/>
    <property type="match status" value="1"/>
</dbReference>
<dbReference type="GO" id="GO:0004527">
    <property type="term" value="F:exonuclease activity"/>
    <property type="evidence" value="ECO:0007669"/>
    <property type="project" value="UniProtKB-KW"/>
</dbReference>
<keyword evidence="3" id="KW-1185">Reference proteome</keyword>
<keyword evidence="2" id="KW-0269">Exonuclease</keyword>
<dbReference type="InterPro" id="IPR005135">
    <property type="entry name" value="Endo/exonuclease/phosphatase"/>
</dbReference>
<dbReference type="RefSeq" id="WP_012950014.1">
    <property type="nucleotide sequence ID" value="NC_013757.1"/>
</dbReference>
<accession>D2SE23</accession>
<keyword evidence="2" id="KW-0540">Nuclease</keyword>
<proteinExistence type="predicted"/>
<organism evidence="2 3">
    <name type="scientific">Geodermatophilus obscurus (strain ATCC 25078 / DSM 43160 / JCM 3152 / CCUG 61914 / KCC A-0152 / KCTC 9177 / NBRC 13315 / NRRL B-3577 / G-20)</name>
    <dbReference type="NCBI Taxonomy" id="526225"/>
    <lineage>
        <taxon>Bacteria</taxon>
        <taxon>Bacillati</taxon>
        <taxon>Actinomycetota</taxon>
        <taxon>Actinomycetes</taxon>
        <taxon>Geodermatophilales</taxon>
        <taxon>Geodermatophilaceae</taxon>
        <taxon>Geodermatophilus</taxon>
    </lineage>
</organism>
<dbReference type="InterPro" id="IPR036691">
    <property type="entry name" value="Endo/exonu/phosph_ase_sf"/>
</dbReference>
<dbReference type="Gene3D" id="3.60.10.10">
    <property type="entry name" value="Endonuclease/exonuclease/phosphatase"/>
    <property type="match status" value="1"/>
</dbReference>
<dbReference type="PANTHER" id="PTHR14859:SF1">
    <property type="entry name" value="PGAP2-INTERACTING PROTEIN"/>
    <property type="match status" value="1"/>
</dbReference>
<dbReference type="Pfam" id="PF03372">
    <property type="entry name" value="Exo_endo_phos"/>
    <property type="match status" value="1"/>
</dbReference>
<name>D2SE23_GEOOG</name>
<dbReference type="eggNOG" id="COG3568">
    <property type="taxonomic scope" value="Bacteria"/>
</dbReference>
<dbReference type="GO" id="GO:0016020">
    <property type="term" value="C:membrane"/>
    <property type="evidence" value="ECO:0007669"/>
    <property type="project" value="GOC"/>
</dbReference>
<evidence type="ECO:0000259" key="1">
    <source>
        <dbReference type="Pfam" id="PF03372"/>
    </source>
</evidence>
<dbReference type="KEGG" id="gob:Gobs_4024"/>
<dbReference type="PANTHER" id="PTHR14859">
    <property type="entry name" value="CALCOFLUOR WHITE HYPERSENSITIVE PROTEIN PRECURSOR"/>
    <property type="match status" value="1"/>
</dbReference>
<dbReference type="GO" id="GO:0004519">
    <property type="term" value="F:endonuclease activity"/>
    <property type="evidence" value="ECO:0007669"/>
    <property type="project" value="UniProtKB-KW"/>
</dbReference>
<keyword evidence="2" id="KW-0378">Hydrolase</keyword>
<reference evidence="3" key="2">
    <citation type="submission" date="2010-01" db="EMBL/GenBank/DDBJ databases">
        <title>The complete genome of Geodermatophilus obscurus DSM 43160.</title>
        <authorList>
            <consortium name="US DOE Joint Genome Institute (JGI-PGF)"/>
            <person name="Lucas S."/>
            <person name="Copeland A."/>
            <person name="Lapidus A."/>
            <person name="Glavina del Rio T."/>
            <person name="Dalin E."/>
            <person name="Tice H."/>
            <person name="Bruce D."/>
            <person name="Goodwin L."/>
            <person name="Pitluck S."/>
            <person name="Kyrpides N."/>
            <person name="Mavromatis K."/>
            <person name="Ivanova N."/>
            <person name="Munk A.C."/>
            <person name="Brettin T."/>
            <person name="Detter J.C."/>
            <person name="Han C."/>
            <person name="Larimer F."/>
            <person name="Land M."/>
            <person name="Hauser L."/>
            <person name="Markowitz V."/>
            <person name="Cheng J.-F."/>
            <person name="Hugenholtz P."/>
            <person name="Woyke T."/>
            <person name="Wu D."/>
            <person name="Jando M."/>
            <person name="Schneider S."/>
            <person name="Klenk H.-P."/>
            <person name="Eisen J.A."/>
        </authorList>
    </citation>
    <scope>NUCLEOTIDE SEQUENCE [LARGE SCALE GENOMIC DNA]</scope>
    <source>
        <strain evidence="3">ATCC 25078 / DSM 43160 / JCM 3152 / KCC A-0152 / KCTC 9177 / NBRC 13315 / NRRL B-3577 / G-20</strain>
    </source>
</reference>
<keyword evidence="2" id="KW-0255">Endonuclease</keyword>
<protein>
    <submittedName>
        <fullName evidence="2">Endonuclease/exonuclease/phosphatase</fullName>
    </submittedName>
</protein>
<feature type="domain" description="Endonuclease/exonuclease/phosphatase" evidence="1">
    <location>
        <begin position="10"/>
        <end position="267"/>
    </location>
</feature>